<evidence type="ECO:0000313" key="2">
    <source>
        <dbReference type="EMBL" id="NJC33994.1"/>
    </source>
</evidence>
<gene>
    <name evidence="2" type="ORF">GGR88_001468</name>
</gene>
<evidence type="ECO:0008006" key="4">
    <source>
        <dbReference type="Google" id="ProtNLM"/>
    </source>
</evidence>
<dbReference type="RefSeq" id="WP_167953905.1">
    <property type="nucleotide sequence ID" value="NZ_JAATJE010000001.1"/>
</dbReference>
<organism evidence="2 3">
    <name type="scientific">Sphingomonas jejuensis</name>
    <dbReference type="NCBI Taxonomy" id="904715"/>
    <lineage>
        <taxon>Bacteria</taxon>
        <taxon>Pseudomonadati</taxon>
        <taxon>Pseudomonadota</taxon>
        <taxon>Alphaproteobacteria</taxon>
        <taxon>Sphingomonadales</taxon>
        <taxon>Sphingomonadaceae</taxon>
        <taxon>Sphingomonas</taxon>
    </lineage>
</organism>
<evidence type="ECO:0000313" key="3">
    <source>
        <dbReference type="Proteomes" id="UP000734218"/>
    </source>
</evidence>
<dbReference type="PROSITE" id="PS51257">
    <property type="entry name" value="PROKAR_LIPOPROTEIN"/>
    <property type="match status" value="1"/>
</dbReference>
<keyword evidence="1" id="KW-0732">Signal</keyword>
<feature type="signal peptide" evidence="1">
    <location>
        <begin position="1"/>
        <end position="18"/>
    </location>
</feature>
<dbReference type="Proteomes" id="UP000734218">
    <property type="component" value="Unassembled WGS sequence"/>
</dbReference>
<protein>
    <recommendedName>
        <fullName evidence="4">Lipoprotein</fullName>
    </recommendedName>
</protein>
<proteinExistence type="predicted"/>
<reference evidence="2 3" key="1">
    <citation type="submission" date="2020-03" db="EMBL/GenBank/DDBJ databases">
        <title>Genomic Encyclopedia of Type Strains, Phase IV (KMG-IV): sequencing the most valuable type-strain genomes for metagenomic binning, comparative biology and taxonomic classification.</title>
        <authorList>
            <person name="Goeker M."/>
        </authorList>
    </citation>
    <scope>NUCLEOTIDE SEQUENCE [LARGE SCALE GENOMIC DNA]</scope>
    <source>
        <strain evidence="2 3">DSM 27651</strain>
    </source>
</reference>
<name>A0ABX0XL96_9SPHN</name>
<comment type="caution">
    <text evidence="2">The sequence shown here is derived from an EMBL/GenBank/DDBJ whole genome shotgun (WGS) entry which is preliminary data.</text>
</comment>
<dbReference type="EMBL" id="JAATJE010000001">
    <property type="protein sequence ID" value="NJC33994.1"/>
    <property type="molecule type" value="Genomic_DNA"/>
</dbReference>
<accession>A0ABX0XL96</accession>
<keyword evidence="3" id="KW-1185">Reference proteome</keyword>
<feature type="chain" id="PRO_5046993633" description="Lipoprotein" evidence="1">
    <location>
        <begin position="19"/>
        <end position="149"/>
    </location>
</feature>
<evidence type="ECO:0000256" key="1">
    <source>
        <dbReference type="SAM" id="SignalP"/>
    </source>
</evidence>
<sequence>MTRLAASATILCAAMALAGCQTATERAEAEAKREAAGTLLADGQTYGDGARKTGEPERCINTSLLTNTRVQSDRVIDFDAGTRIYRNVLPRACPRLGFERRIAYRVYGGNLCSPDIIQVVDASPGIPGPTCILGEFQPIDRPPRTRLRH</sequence>